<keyword evidence="1" id="KW-1133">Transmembrane helix</keyword>
<sequence length="332" mass="36944">MSTPADPALISELTAAVILQYCNLSAVVMLIYYYLTTLGEEFKHYLDRRATLATVLYIANRYIPLVFNLFGTWMTYSSNQRLCAAQMGIAIGLEYLQYFPWAIFSALRTYALQRKVHWAVLILVLSLSSVIVSSVTDHWVVIQVDPEDGCIASDDIPLWFQHSYKRVPMIIADIAIIVITWKTQYKTYNLGRRISTASGLAMVLLRDSTVYFVALTILNTLLLPKILGAGTDGHNSALVSFIEPLTAILVSEFLTNLHEAADRTSGMETLTTVQSTLEFRIIGSIGASLHGGTLDIAPNDTEHDDICEDPEEARDDDIVRSAVEVEEIPQES</sequence>
<dbReference type="AlphaFoldDB" id="A0AAD7X6I9"/>
<comment type="caution">
    <text evidence="3">The sequence shown here is derived from an EMBL/GenBank/DDBJ whole genome shotgun (WGS) entry which is preliminary data.</text>
</comment>
<feature type="transmembrane region" description="Helical" evidence="1">
    <location>
        <begin position="167"/>
        <end position="185"/>
    </location>
</feature>
<evidence type="ECO:0000256" key="1">
    <source>
        <dbReference type="SAM" id="Phobius"/>
    </source>
</evidence>
<evidence type="ECO:0000313" key="3">
    <source>
        <dbReference type="EMBL" id="KAJ8462884.1"/>
    </source>
</evidence>
<name>A0AAD7X6I9_9APHY</name>
<dbReference type="EMBL" id="JAPEVG010000432">
    <property type="protein sequence ID" value="KAJ8462884.1"/>
    <property type="molecule type" value="Genomic_DNA"/>
</dbReference>
<protein>
    <recommendedName>
        <fullName evidence="2">DUF6533 domain-containing protein</fullName>
    </recommendedName>
</protein>
<dbReference type="Pfam" id="PF20151">
    <property type="entry name" value="DUF6533"/>
    <property type="match status" value="1"/>
</dbReference>
<proteinExistence type="predicted"/>
<keyword evidence="4" id="KW-1185">Reference proteome</keyword>
<reference evidence="3" key="1">
    <citation type="submission" date="2022-11" db="EMBL/GenBank/DDBJ databases">
        <title>Genome Sequence of Cubamyces cubensis.</title>
        <authorList>
            <person name="Buettner E."/>
        </authorList>
    </citation>
    <scope>NUCLEOTIDE SEQUENCE</scope>
    <source>
        <strain evidence="3">MPL-01</strain>
    </source>
</reference>
<gene>
    <name evidence="3" type="ORF">ONZ51_g10617</name>
</gene>
<feature type="transmembrane region" description="Helical" evidence="1">
    <location>
        <begin position="82"/>
        <end position="104"/>
    </location>
</feature>
<evidence type="ECO:0000313" key="4">
    <source>
        <dbReference type="Proteomes" id="UP001215151"/>
    </source>
</evidence>
<organism evidence="3 4">
    <name type="scientific">Trametes cubensis</name>
    <dbReference type="NCBI Taxonomy" id="1111947"/>
    <lineage>
        <taxon>Eukaryota</taxon>
        <taxon>Fungi</taxon>
        <taxon>Dikarya</taxon>
        <taxon>Basidiomycota</taxon>
        <taxon>Agaricomycotina</taxon>
        <taxon>Agaricomycetes</taxon>
        <taxon>Polyporales</taxon>
        <taxon>Polyporaceae</taxon>
        <taxon>Trametes</taxon>
    </lineage>
</organism>
<feature type="transmembrane region" description="Helical" evidence="1">
    <location>
        <begin position="197"/>
        <end position="218"/>
    </location>
</feature>
<feature type="transmembrane region" description="Helical" evidence="1">
    <location>
        <begin position="116"/>
        <end position="136"/>
    </location>
</feature>
<dbReference type="InterPro" id="IPR045340">
    <property type="entry name" value="DUF6533"/>
</dbReference>
<accession>A0AAD7X6I9</accession>
<keyword evidence="1" id="KW-0472">Membrane</keyword>
<feature type="domain" description="DUF6533" evidence="2">
    <location>
        <begin position="21"/>
        <end position="66"/>
    </location>
</feature>
<keyword evidence="1" id="KW-0812">Transmembrane</keyword>
<feature type="transmembrane region" description="Helical" evidence="1">
    <location>
        <begin position="13"/>
        <end position="35"/>
    </location>
</feature>
<dbReference type="Proteomes" id="UP001215151">
    <property type="component" value="Unassembled WGS sequence"/>
</dbReference>
<feature type="transmembrane region" description="Helical" evidence="1">
    <location>
        <begin position="55"/>
        <end position="76"/>
    </location>
</feature>
<evidence type="ECO:0000259" key="2">
    <source>
        <dbReference type="Pfam" id="PF20151"/>
    </source>
</evidence>